<dbReference type="PANTHER" id="PTHR33383">
    <property type="entry name" value="MEMBRANE PROTEIN INSERTION EFFICIENCY FACTOR-RELATED"/>
    <property type="match status" value="1"/>
</dbReference>
<organism evidence="2 3">
    <name type="scientific">Leucobacter komagatae</name>
    <dbReference type="NCBI Taxonomy" id="55969"/>
    <lineage>
        <taxon>Bacteria</taxon>
        <taxon>Bacillati</taxon>
        <taxon>Actinomycetota</taxon>
        <taxon>Actinomycetes</taxon>
        <taxon>Micrococcales</taxon>
        <taxon>Microbacteriaceae</taxon>
        <taxon>Leucobacter</taxon>
    </lineage>
</organism>
<keyword evidence="1" id="KW-0472">Membrane</keyword>
<proteinExistence type="inferred from homology"/>
<dbReference type="RefSeq" id="WP_042545513.1">
    <property type="nucleotide sequence ID" value="NZ_JXSQ01000048.1"/>
</dbReference>
<dbReference type="SMART" id="SM01234">
    <property type="entry name" value="Haemolytic"/>
    <property type="match status" value="1"/>
</dbReference>
<dbReference type="PANTHER" id="PTHR33383:SF1">
    <property type="entry name" value="MEMBRANE PROTEIN INSERTION EFFICIENCY FACTOR-RELATED"/>
    <property type="match status" value="1"/>
</dbReference>
<keyword evidence="1" id="KW-1003">Cell membrane</keyword>
<sequence length="102" mass="12010">MRRVALELWLAPRNLAILVMKLYRRLISPLYGEVCRYYPSCSRYSMEAYQQRGLLLGIALTIWRLLRCNPFSAGGIDDVPQRRVTYFDINSRGFVRPRIRKA</sequence>
<dbReference type="OrthoDB" id="9801753at2"/>
<name>A0A0D0H2C8_9MICO</name>
<evidence type="ECO:0000256" key="1">
    <source>
        <dbReference type="HAMAP-Rule" id="MF_00386"/>
    </source>
</evidence>
<gene>
    <name evidence="2" type="ORF">SD72_16230</name>
</gene>
<comment type="caution">
    <text evidence="2">The sequence shown here is derived from an EMBL/GenBank/DDBJ whole genome shotgun (WGS) entry which is preliminary data.</text>
</comment>
<dbReference type="EMBL" id="JXSQ01000048">
    <property type="protein sequence ID" value="KIP51295.1"/>
    <property type="molecule type" value="Genomic_DNA"/>
</dbReference>
<dbReference type="InterPro" id="IPR002696">
    <property type="entry name" value="Membr_insert_effic_factor_YidD"/>
</dbReference>
<dbReference type="NCBIfam" id="TIGR00278">
    <property type="entry name" value="membrane protein insertion efficiency factor YidD"/>
    <property type="match status" value="1"/>
</dbReference>
<protein>
    <recommendedName>
        <fullName evidence="1">Putative membrane protein insertion efficiency factor</fullName>
    </recommendedName>
</protein>
<keyword evidence="3" id="KW-1185">Reference proteome</keyword>
<reference evidence="2 3" key="1">
    <citation type="submission" date="2015-01" db="EMBL/GenBank/DDBJ databases">
        <title>Draft genome sequence of Leucobacter komagatae strain VKM ST2845.</title>
        <authorList>
            <person name="Karlyshev A.V."/>
            <person name="Kudryashova E.B."/>
        </authorList>
    </citation>
    <scope>NUCLEOTIDE SEQUENCE [LARGE SCALE GENOMIC DNA]</scope>
    <source>
        <strain evidence="2 3">VKM ST2845</strain>
    </source>
</reference>
<dbReference type="Proteomes" id="UP000032120">
    <property type="component" value="Unassembled WGS sequence"/>
</dbReference>
<comment type="subcellular location">
    <subcellularLocation>
        <location evidence="1">Cell membrane</location>
        <topology evidence="1">Peripheral membrane protein</topology>
        <orientation evidence="1">Cytoplasmic side</orientation>
    </subcellularLocation>
</comment>
<evidence type="ECO:0000313" key="3">
    <source>
        <dbReference type="Proteomes" id="UP000032120"/>
    </source>
</evidence>
<comment type="similarity">
    <text evidence="1">Belongs to the UPF0161 family.</text>
</comment>
<dbReference type="AlphaFoldDB" id="A0A0D0H2C8"/>
<evidence type="ECO:0000313" key="2">
    <source>
        <dbReference type="EMBL" id="KIP51295.1"/>
    </source>
</evidence>
<dbReference type="Pfam" id="PF01809">
    <property type="entry name" value="YidD"/>
    <property type="match status" value="1"/>
</dbReference>
<accession>A0A0D0H2C8</accession>
<dbReference type="HAMAP" id="MF_00386">
    <property type="entry name" value="UPF0161_YidD"/>
    <property type="match status" value="1"/>
</dbReference>
<comment type="function">
    <text evidence="1">Could be involved in insertion of integral membrane proteins into the membrane.</text>
</comment>
<dbReference type="GO" id="GO:0005886">
    <property type="term" value="C:plasma membrane"/>
    <property type="evidence" value="ECO:0007669"/>
    <property type="project" value="UniProtKB-SubCell"/>
</dbReference>